<feature type="domain" description="Prohead serine protease" evidence="4">
    <location>
        <begin position="23"/>
        <end position="167"/>
    </location>
</feature>
<proteinExistence type="predicted"/>
<accession>A0A0R2DEQ7</accession>
<dbReference type="InterPro" id="IPR054613">
    <property type="entry name" value="Peptidase_S78_dom"/>
</dbReference>
<dbReference type="AlphaFoldDB" id="A0A0R2DEQ7"/>
<protein>
    <submittedName>
        <fullName evidence="5">Prohead protease</fullName>
    </submittedName>
</protein>
<name>A0A0R2DEQ7_9LACO</name>
<sequence length="195" mass="21882">MTKTQEIRTFNFNKRDGTDVDHPLTVSGHASVFNSPTDIAGAFTEQIAPGAFSKTLTENDDIRCLFNHNWDNILGRTKSGTLTLEEDEQGLAFTVDLPDTTAGRDLVVSMERGDIDKCSFGFIPTADKWDYSDPDHPVRTIEEVELFEVSIVTIPAYDDTDAQLNRSKDGQYKLIELVEQRKQIISKIKGELSHE</sequence>
<comment type="caution">
    <text evidence="5">The sequence shown here is derived from an EMBL/GenBank/DDBJ whole genome shotgun (WGS) entry which is preliminary data.</text>
</comment>
<keyword evidence="3" id="KW-0378">Hydrolase</keyword>
<dbReference type="GO" id="GO:0008233">
    <property type="term" value="F:peptidase activity"/>
    <property type="evidence" value="ECO:0007669"/>
    <property type="project" value="UniProtKB-KW"/>
</dbReference>
<dbReference type="GO" id="GO:0006508">
    <property type="term" value="P:proteolysis"/>
    <property type="evidence" value="ECO:0007669"/>
    <property type="project" value="UniProtKB-KW"/>
</dbReference>
<organism evidence="5 6">
    <name type="scientific">Levilactobacillus senmaizukei DSM 21775 = NBRC 103853</name>
    <dbReference type="NCBI Taxonomy" id="1423803"/>
    <lineage>
        <taxon>Bacteria</taxon>
        <taxon>Bacillati</taxon>
        <taxon>Bacillota</taxon>
        <taxon>Bacilli</taxon>
        <taxon>Lactobacillales</taxon>
        <taxon>Lactobacillaceae</taxon>
        <taxon>Levilactobacillus</taxon>
    </lineage>
</organism>
<dbReference type="STRING" id="1423803.FD13_GL001045"/>
<evidence type="ECO:0000313" key="5">
    <source>
        <dbReference type="EMBL" id="KRN01451.1"/>
    </source>
</evidence>
<dbReference type="NCBIfam" id="TIGR01543">
    <property type="entry name" value="proheadase_HK97"/>
    <property type="match status" value="1"/>
</dbReference>
<keyword evidence="2 5" id="KW-0645">Protease</keyword>
<dbReference type="EMBL" id="AYZH01000022">
    <property type="protein sequence ID" value="KRN01451.1"/>
    <property type="molecule type" value="Genomic_DNA"/>
</dbReference>
<evidence type="ECO:0000313" key="6">
    <source>
        <dbReference type="Proteomes" id="UP000051589"/>
    </source>
</evidence>
<keyword evidence="1" id="KW-1188">Viral release from host cell</keyword>
<evidence type="ECO:0000259" key="4">
    <source>
        <dbReference type="Pfam" id="PF04586"/>
    </source>
</evidence>
<dbReference type="OrthoDB" id="64791at2"/>
<keyword evidence="6" id="KW-1185">Reference proteome</keyword>
<gene>
    <name evidence="5" type="ORF">FD13_GL001045</name>
</gene>
<dbReference type="PATRIC" id="fig|1423803.3.peg.1049"/>
<dbReference type="Pfam" id="PF04586">
    <property type="entry name" value="Peptidase_S78"/>
    <property type="match status" value="1"/>
</dbReference>
<dbReference type="InterPro" id="IPR006433">
    <property type="entry name" value="Prohead_protease"/>
</dbReference>
<dbReference type="RefSeq" id="WP_061777179.1">
    <property type="nucleotide sequence ID" value="NZ_AYZH01000022.1"/>
</dbReference>
<evidence type="ECO:0000256" key="3">
    <source>
        <dbReference type="ARBA" id="ARBA00022801"/>
    </source>
</evidence>
<evidence type="ECO:0000256" key="2">
    <source>
        <dbReference type="ARBA" id="ARBA00022670"/>
    </source>
</evidence>
<evidence type="ECO:0000256" key="1">
    <source>
        <dbReference type="ARBA" id="ARBA00022612"/>
    </source>
</evidence>
<dbReference type="Proteomes" id="UP000051589">
    <property type="component" value="Unassembled WGS sequence"/>
</dbReference>
<reference evidence="5 6" key="1">
    <citation type="journal article" date="2015" name="Genome Announc.">
        <title>Expanding the biotechnology potential of lactobacilli through comparative genomics of 213 strains and associated genera.</title>
        <authorList>
            <person name="Sun Z."/>
            <person name="Harris H.M."/>
            <person name="McCann A."/>
            <person name="Guo C."/>
            <person name="Argimon S."/>
            <person name="Zhang W."/>
            <person name="Yang X."/>
            <person name="Jeffery I.B."/>
            <person name="Cooney J.C."/>
            <person name="Kagawa T.F."/>
            <person name="Liu W."/>
            <person name="Song Y."/>
            <person name="Salvetti E."/>
            <person name="Wrobel A."/>
            <person name="Rasinkangas P."/>
            <person name="Parkhill J."/>
            <person name="Rea M.C."/>
            <person name="O'Sullivan O."/>
            <person name="Ritari J."/>
            <person name="Douillard F.P."/>
            <person name="Paul Ross R."/>
            <person name="Yang R."/>
            <person name="Briner A.E."/>
            <person name="Felis G.E."/>
            <person name="de Vos W.M."/>
            <person name="Barrangou R."/>
            <person name="Klaenhammer T.R."/>
            <person name="Caufield P.W."/>
            <person name="Cui Y."/>
            <person name="Zhang H."/>
            <person name="O'Toole P.W."/>
        </authorList>
    </citation>
    <scope>NUCLEOTIDE SEQUENCE [LARGE SCALE GENOMIC DNA]</scope>
    <source>
        <strain evidence="5 6">DSM 21775</strain>
    </source>
</reference>